<reference evidence="9 10" key="1">
    <citation type="submission" date="2016-08" db="EMBL/GenBank/DDBJ databases">
        <title>Genome sequence of Clavibacter michiganensis spp strain CFBP8017.</title>
        <authorList>
            <person name="Thapa S.P."/>
            <person name="Coaker G."/>
            <person name="Jacques M.-A."/>
        </authorList>
    </citation>
    <scope>NUCLEOTIDE SEQUENCE [LARGE SCALE GENOMIC DNA]</scope>
    <source>
        <strain evidence="9">CFBP8017</strain>
    </source>
</reference>
<evidence type="ECO:0000313" key="9">
    <source>
        <dbReference type="EMBL" id="OUE22284.1"/>
    </source>
</evidence>
<comment type="similarity">
    <text evidence="2">Belongs to the UPF0718 family.</text>
</comment>
<proteinExistence type="inferred from homology"/>
<feature type="transmembrane region" description="Helical" evidence="8">
    <location>
        <begin position="344"/>
        <end position="365"/>
    </location>
</feature>
<dbReference type="InterPro" id="IPR005524">
    <property type="entry name" value="DUF318"/>
</dbReference>
<keyword evidence="5 8" id="KW-1133">Transmembrane helix</keyword>
<feature type="transmembrane region" description="Helical" evidence="8">
    <location>
        <begin position="229"/>
        <end position="247"/>
    </location>
</feature>
<evidence type="ECO:0000256" key="4">
    <source>
        <dbReference type="ARBA" id="ARBA00022692"/>
    </source>
</evidence>
<feature type="transmembrane region" description="Helical" evidence="8">
    <location>
        <begin position="125"/>
        <end position="149"/>
    </location>
</feature>
<evidence type="ECO:0000256" key="2">
    <source>
        <dbReference type="ARBA" id="ARBA00006386"/>
    </source>
</evidence>
<feature type="transmembrane region" description="Helical" evidence="8">
    <location>
        <begin position="169"/>
        <end position="191"/>
    </location>
</feature>
<feature type="region of interest" description="Disordered" evidence="7">
    <location>
        <begin position="1"/>
        <end position="82"/>
    </location>
</feature>
<evidence type="ECO:0000256" key="3">
    <source>
        <dbReference type="ARBA" id="ARBA00022475"/>
    </source>
</evidence>
<feature type="transmembrane region" description="Helical" evidence="8">
    <location>
        <begin position="386"/>
        <end position="404"/>
    </location>
</feature>
<evidence type="ECO:0000256" key="8">
    <source>
        <dbReference type="SAM" id="Phobius"/>
    </source>
</evidence>
<sequence length="408" mass="43334">MTDRHSPFAPDDDGASPFDRPARSSRPRRERIRDRRPRDVETETGSAPAAYGPTATATLTAPPAPAAHDHDHDHDAPRPSASGIRTGLVTGLALVLLLLALRAASPALGDGVLPDRLQDLVTLSVSVIVESLPFVILGIVLSIVVQVWVPPGVIERRLPRNPFARRACISFLGMALPVCECGNVPLARGLVVRGFTVPESITFLLAAPILNPITIITTHAAFGWDGWILVARLVGGFLIANVVGWLFSLHPEPDRLLTDEFRAECALPDPHAHGGARVRKSISLFGREATTIMPALVIGSLLAGLIQVAVPREVLVTLGGSPILSVLALMLLAFVVSVCSNVDAFFVLSFGSVFLPGGIVAFLVFGPVIDVKMLALMRTTYSTRTLVMITSVVALISLALGWGVNAIA</sequence>
<evidence type="ECO:0000313" key="10">
    <source>
        <dbReference type="Proteomes" id="UP000195011"/>
    </source>
</evidence>
<keyword evidence="3" id="KW-1003">Cell membrane</keyword>
<name>A0A251YDH8_9MICO</name>
<dbReference type="EMBL" id="MDJY01000046">
    <property type="protein sequence ID" value="OUE22284.1"/>
    <property type="molecule type" value="Genomic_DNA"/>
</dbReference>
<feature type="compositionally biased region" description="Low complexity" evidence="7">
    <location>
        <begin position="47"/>
        <end position="61"/>
    </location>
</feature>
<feature type="compositionally biased region" description="Basic and acidic residues" evidence="7">
    <location>
        <begin position="31"/>
        <end position="41"/>
    </location>
</feature>
<accession>A0A251YDH8</accession>
<feature type="transmembrane region" description="Helical" evidence="8">
    <location>
        <begin position="289"/>
        <end position="308"/>
    </location>
</feature>
<evidence type="ECO:0000256" key="7">
    <source>
        <dbReference type="SAM" id="MobiDB-lite"/>
    </source>
</evidence>
<dbReference type="Proteomes" id="UP000195011">
    <property type="component" value="Unassembled WGS sequence"/>
</dbReference>
<keyword evidence="6 8" id="KW-0472">Membrane</keyword>
<dbReference type="PANTHER" id="PTHR34184:SF4">
    <property type="entry name" value="UPF0718 PROTEIN YCGR"/>
    <property type="match status" value="1"/>
</dbReference>
<dbReference type="InterPro" id="IPR052923">
    <property type="entry name" value="UPF0718"/>
</dbReference>
<feature type="transmembrane region" description="Helical" evidence="8">
    <location>
        <begin position="87"/>
        <end position="105"/>
    </location>
</feature>
<keyword evidence="4 8" id="KW-0812">Transmembrane</keyword>
<evidence type="ECO:0000256" key="5">
    <source>
        <dbReference type="ARBA" id="ARBA00022989"/>
    </source>
</evidence>
<comment type="caution">
    <text evidence="9">The sequence shown here is derived from an EMBL/GenBank/DDBJ whole genome shotgun (WGS) entry which is preliminary data.</text>
</comment>
<protein>
    <submittedName>
        <fullName evidence="9">Putative permease</fullName>
    </submittedName>
</protein>
<evidence type="ECO:0000256" key="6">
    <source>
        <dbReference type="ARBA" id="ARBA00023136"/>
    </source>
</evidence>
<comment type="subcellular location">
    <subcellularLocation>
        <location evidence="1">Cell membrane</location>
        <topology evidence="1">Multi-pass membrane protein</topology>
    </subcellularLocation>
</comment>
<feature type="compositionally biased region" description="Basic and acidic residues" evidence="7">
    <location>
        <begin position="67"/>
        <end position="77"/>
    </location>
</feature>
<dbReference type="Pfam" id="PF03773">
    <property type="entry name" value="ArsP_1"/>
    <property type="match status" value="1"/>
</dbReference>
<evidence type="ECO:0000256" key="1">
    <source>
        <dbReference type="ARBA" id="ARBA00004651"/>
    </source>
</evidence>
<dbReference type="AlphaFoldDB" id="A0A251YDH8"/>
<organism evidence="9 10">
    <name type="scientific">Clavibacter michiganensis</name>
    <dbReference type="NCBI Taxonomy" id="28447"/>
    <lineage>
        <taxon>Bacteria</taxon>
        <taxon>Bacillati</taxon>
        <taxon>Actinomycetota</taxon>
        <taxon>Actinomycetes</taxon>
        <taxon>Micrococcales</taxon>
        <taxon>Microbacteriaceae</taxon>
        <taxon>Clavibacter</taxon>
    </lineage>
</organism>
<feature type="transmembrane region" description="Helical" evidence="8">
    <location>
        <begin position="315"/>
        <end position="338"/>
    </location>
</feature>
<dbReference type="PANTHER" id="PTHR34184">
    <property type="entry name" value="UPF0718 PROTEIN YCGR"/>
    <property type="match status" value="1"/>
</dbReference>
<gene>
    <name evidence="9" type="ORF">BFL36_10155</name>
</gene>
<feature type="transmembrane region" description="Helical" evidence="8">
    <location>
        <begin position="203"/>
        <end position="222"/>
    </location>
</feature>
<dbReference type="GO" id="GO:0005886">
    <property type="term" value="C:plasma membrane"/>
    <property type="evidence" value="ECO:0007669"/>
    <property type="project" value="UniProtKB-SubCell"/>
</dbReference>